<feature type="transmembrane region" description="Helical" evidence="1">
    <location>
        <begin position="120"/>
        <end position="139"/>
    </location>
</feature>
<reference evidence="3" key="1">
    <citation type="journal article" date="2015" name="Nature">
        <title>Complex archaea that bridge the gap between prokaryotes and eukaryotes.</title>
        <authorList>
            <person name="Spang A."/>
            <person name="Saw J.H."/>
            <person name="Jorgensen S.L."/>
            <person name="Zaremba-Niedzwiedzka K."/>
            <person name="Martijn J."/>
            <person name="Lind A.E."/>
            <person name="van Eijk R."/>
            <person name="Schleper C."/>
            <person name="Guy L."/>
            <person name="Ettema T.J."/>
        </authorList>
    </citation>
    <scope>NUCLEOTIDE SEQUENCE</scope>
</reference>
<accession>A0A0F9G0N0</accession>
<feature type="transmembrane region" description="Helical" evidence="1">
    <location>
        <begin position="60"/>
        <end position="82"/>
    </location>
</feature>
<keyword evidence="1" id="KW-1133">Transmembrane helix</keyword>
<dbReference type="AlphaFoldDB" id="A0A0F9G0N0"/>
<organism evidence="3">
    <name type="scientific">marine sediment metagenome</name>
    <dbReference type="NCBI Taxonomy" id="412755"/>
    <lineage>
        <taxon>unclassified sequences</taxon>
        <taxon>metagenomes</taxon>
        <taxon>ecological metagenomes</taxon>
    </lineage>
</organism>
<dbReference type="InterPro" id="IPR048307">
    <property type="entry name" value="STT3_N"/>
</dbReference>
<evidence type="ECO:0000313" key="3">
    <source>
        <dbReference type="EMBL" id="KKL84056.1"/>
    </source>
</evidence>
<dbReference type="Pfam" id="PF02516">
    <property type="entry name" value="STT3"/>
    <property type="match status" value="1"/>
</dbReference>
<feature type="non-terminal residue" evidence="3">
    <location>
        <position position="142"/>
    </location>
</feature>
<feature type="domain" description="Oligosaccharyl transferase STT3 N-terminal" evidence="2">
    <location>
        <begin position="90"/>
        <end position="142"/>
    </location>
</feature>
<protein>
    <recommendedName>
        <fullName evidence="2">Oligosaccharyl transferase STT3 N-terminal domain-containing protein</fullName>
    </recommendedName>
</protein>
<evidence type="ECO:0000256" key="1">
    <source>
        <dbReference type="SAM" id="Phobius"/>
    </source>
</evidence>
<comment type="caution">
    <text evidence="3">The sequence shown here is derived from an EMBL/GenBank/DDBJ whole genome shotgun (WGS) entry which is preliminary data.</text>
</comment>
<dbReference type="GO" id="GO:0016020">
    <property type="term" value="C:membrane"/>
    <property type="evidence" value="ECO:0007669"/>
    <property type="project" value="InterPro"/>
</dbReference>
<dbReference type="EMBL" id="LAZR01021809">
    <property type="protein sequence ID" value="KKL84056.1"/>
    <property type="molecule type" value="Genomic_DNA"/>
</dbReference>
<keyword evidence="1" id="KW-0812">Transmembrane</keyword>
<proteinExistence type="predicted"/>
<gene>
    <name evidence="3" type="ORF">LCGC14_1968610</name>
</gene>
<dbReference type="UniPathway" id="UPA00378"/>
<feature type="transmembrane region" description="Helical" evidence="1">
    <location>
        <begin position="94"/>
        <end position="114"/>
    </location>
</feature>
<keyword evidence="1" id="KW-0472">Membrane</keyword>
<evidence type="ECO:0000259" key="2">
    <source>
        <dbReference type="Pfam" id="PF02516"/>
    </source>
</evidence>
<name>A0A0F9G0N0_9ZZZZ</name>
<sequence length="142" mass="15979">MKSNIWIILALISAITFSLYTRIALPYDQVFTPEWVKFTSVDAYWQMDYVDKVAPVFNEYLFKMFEVPFFVWMISGCAYIIGMGSPSQPLIDTVGVYFPPVLAALTVIPVYFIGKELFSKAAGVFAAILIAVLPGEWLGRSI</sequence>